<dbReference type="OrthoDB" id="9808870at2"/>
<reference evidence="3 4" key="1">
    <citation type="journal article" date="2011" name="J. Bacteriol.">
        <title>Complete genome sequence of the polycyclic aromatic hydrocarbon-degrading bacterium Alteromonas sp. strain SN2.</title>
        <authorList>
            <person name="Jin H.M."/>
            <person name="Jeong H."/>
            <person name="Moon E.J."/>
            <person name="Math R.K."/>
            <person name="Lee K."/>
            <person name="Kim H.J."/>
            <person name="Jeon C.O."/>
            <person name="Oh T.K."/>
            <person name="Kim J.F."/>
        </authorList>
    </citation>
    <scope>NUCLEOTIDE SEQUENCE [LARGE SCALE GENOMIC DNA]</scope>
    <source>
        <strain evidence="4">JCM 17741 / KACC 18427 / KCTC 11700BP / SN2</strain>
    </source>
</reference>
<evidence type="ECO:0000256" key="1">
    <source>
        <dbReference type="SAM" id="Phobius"/>
    </source>
</evidence>
<sequence length="384" mass="41685">MKALVVILFLSLLVMNASVVNAHELSSGYLTLNAGEENTYSGELLLKPDDIGQVAGLDTNGNGALTWGEIHQNQPLLERYITKVLSIRVDDSPCEINLSMPNIRSVSGDSYLVSPIQVMCESGGTLGIHYDGIFEHSPTHKLLVNVNLADQSGSRSQGSSKSTSDNTSVTSVLDTDSRSVTFDASTTSLTALFISLVYEGVWHIFIGIDHILFLVATLLTVNLVREQKQWQKEPSTSRILKHTVILVSAFTLAHSITLTATALNFIALDSRLVELGIAISVLLTALNNIYPLIVRLGIITFAFGLLHGMGFASVFADLNAQSNNLVLSVAAFNIGVEVGQLAIVAVLLPLLLWLRHFAFYAKTLMPLLSSVIAIIAINWTIQRW</sequence>
<feature type="transmembrane region" description="Helical" evidence="1">
    <location>
        <begin position="328"/>
        <end position="352"/>
    </location>
</feature>
<dbReference type="PROSITE" id="PS00018">
    <property type="entry name" value="EF_HAND_1"/>
    <property type="match status" value="1"/>
</dbReference>
<dbReference type="EMBL" id="CP002339">
    <property type="protein sequence ID" value="AEF01827.1"/>
    <property type="molecule type" value="Genomic_DNA"/>
</dbReference>
<feature type="chain" id="PRO_5003330455" description="HupE / UreJ protein" evidence="2">
    <location>
        <begin position="23"/>
        <end position="384"/>
    </location>
</feature>
<keyword evidence="1" id="KW-0472">Membrane</keyword>
<evidence type="ECO:0000313" key="4">
    <source>
        <dbReference type="Proteomes" id="UP000000683"/>
    </source>
</evidence>
<protein>
    <recommendedName>
        <fullName evidence="5">HupE / UreJ protein</fullName>
    </recommendedName>
</protein>
<name>F5Z9I2_ALTNA</name>
<keyword evidence="4" id="KW-1185">Reference proteome</keyword>
<dbReference type="eggNOG" id="COG2370">
    <property type="taxonomic scope" value="Bacteria"/>
</dbReference>
<keyword evidence="1" id="KW-0812">Transmembrane</keyword>
<feature type="transmembrane region" description="Helical" evidence="1">
    <location>
        <begin position="201"/>
        <end position="224"/>
    </location>
</feature>
<dbReference type="KEGG" id="alt:ambt_01365"/>
<dbReference type="Pfam" id="PF13795">
    <property type="entry name" value="HupE_UreJ_2"/>
    <property type="match status" value="1"/>
</dbReference>
<feature type="transmembrane region" description="Helical" evidence="1">
    <location>
        <begin position="364"/>
        <end position="381"/>
    </location>
</feature>
<dbReference type="AlphaFoldDB" id="F5Z9I2"/>
<dbReference type="InterPro" id="IPR032809">
    <property type="entry name" value="Put_HupE_UreJ"/>
</dbReference>
<accession>F5Z9I2</accession>
<dbReference type="Proteomes" id="UP000000683">
    <property type="component" value="Chromosome"/>
</dbReference>
<dbReference type="InterPro" id="IPR018247">
    <property type="entry name" value="EF_Hand_1_Ca_BS"/>
</dbReference>
<gene>
    <name evidence="3" type="ordered locus">ambt_01365</name>
</gene>
<proteinExistence type="predicted"/>
<feature type="transmembrane region" description="Helical" evidence="1">
    <location>
        <begin position="296"/>
        <end position="316"/>
    </location>
</feature>
<feature type="signal peptide" evidence="2">
    <location>
        <begin position="1"/>
        <end position="22"/>
    </location>
</feature>
<feature type="transmembrane region" description="Helical" evidence="1">
    <location>
        <begin position="244"/>
        <end position="266"/>
    </location>
</feature>
<keyword evidence="2" id="KW-0732">Signal</keyword>
<evidence type="ECO:0000256" key="2">
    <source>
        <dbReference type="SAM" id="SignalP"/>
    </source>
</evidence>
<keyword evidence="1" id="KW-1133">Transmembrane helix</keyword>
<organism evidence="3 4">
    <name type="scientific">Alteromonas naphthalenivorans</name>
    <dbReference type="NCBI Taxonomy" id="715451"/>
    <lineage>
        <taxon>Bacteria</taxon>
        <taxon>Pseudomonadati</taxon>
        <taxon>Pseudomonadota</taxon>
        <taxon>Gammaproteobacteria</taxon>
        <taxon>Alteromonadales</taxon>
        <taxon>Alteromonadaceae</taxon>
        <taxon>Alteromonas/Salinimonas group</taxon>
        <taxon>Alteromonas</taxon>
    </lineage>
</organism>
<dbReference type="RefSeq" id="WP_013782769.1">
    <property type="nucleotide sequence ID" value="NC_015554.1"/>
</dbReference>
<evidence type="ECO:0000313" key="3">
    <source>
        <dbReference type="EMBL" id="AEF01827.1"/>
    </source>
</evidence>
<evidence type="ECO:0008006" key="5">
    <source>
        <dbReference type="Google" id="ProtNLM"/>
    </source>
</evidence>
<feature type="transmembrane region" description="Helical" evidence="1">
    <location>
        <begin position="272"/>
        <end position="289"/>
    </location>
</feature>
<dbReference type="HOGENOM" id="CLU_043645_2_0_6"/>